<protein>
    <recommendedName>
        <fullName evidence="5">DUF3558 domain-containing protein</fullName>
    </recommendedName>
</protein>
<proteinExistence type="predicted"/>
<sequence>MRTRILTALVVCGVAVSGCAPPQDTQSAHSTTTEETYPFETWESPPKPTMIPLPSDRDYVEAFDQHDRTQQLYEICDSLSPEDLNAIGLEKTGETRRGSNPIIDCGIRELRPNDGIHGVFNFTADFVLFDYLHSLGLIINATFTGIDERIFFSHLPQGDEGDHCDAAISTPHGRISVTFTHTGKATPTKDELCWKAYETLEKLRTKGGFQ</sequence>
<reference evidence="3 4" key="1">
    <citation type="submission" date="2023-07" db="EMBL/GenBank/DDBJ databases">
        <title>Sequencing the genomes of 1000 actinobacteria strains.</title>
        <authorList>
            <person name="Klenk H.-P."/>
        </authorList>
    </citation>
    <scope>NUCLEOTIDE SEQUENCE [LARGE SCALE GENOMIC DNA]</scope>
    <source>
        <strain evidence="3 4">DSM 44508</strain>
    </source>
</reference>
<evidence type="ECO:0000256" key="2">
    <source>
        <dbReference type="SAM" id="SignalP"/>
    </source>
</evidence>
<dbReference type="EMBL" id="JAVDYF010000001">
    <property type="protein sequence ID" value="MDR7356108.1"/>
    <property type="molecule type" value="Genomic_DNA"/>
</dbReference>
<gene>
    <name evidence="3" type="ORF">J2S37_002646</name>
</gene>
<name>A0ABU2BBY5_9CORY</name>
<evidence type="ECO:0000256" key="1">
    <source>
        <dbReference type="SAM" id="MobiDB-lite"/>
    </source>
</evidence>
<evidence type="ECO:0000313" key="4">
    <source>
        <dbReference type="Proteomes" id="UP001183619"/>
    </source>
</evidence>
<dbReference type="RefSeq" id="WP_277104611.1">
    <property type="nucleotide sequence ID" value="NZ_BAAAJS010000056.1"/>
</dbReference>
<keyword evidence="4" id="KW-1185">Reference proteome</keyword>
<keyword evidence="2" id="KW-0732">Signal</keyword>
<organism evidence="3 4">
    <name type="scientific">Corynebacterium felinum</name>
    <dbReference type="NCBI Taxonomy" id="131318"/>
    <lineage>
        <taxon>Bacteria</taxon>
        <taxon>Bacillati</taxon>
        <taxon>Actinomycetota</taxon>
        <taxon>Actinomycetes</taxon>
        <taxon>Mycobacteriales</taxon>
        <taxon>Corynebacteriaceae</taxon>
        <taxon>Corynebacterium</taxon>
    </lineage>
</organism>
<dbReference type="PROSITE" id="PS51257">
    <property type="entry name" value="PROKAR_LIPOPROTEIN"/>
    <property type="match status" value="1"/>
</dbReference>
<accession>A0ABU2BBY5</accession>
<feature type="region of interest" description="Disordered" evidence="1">
    <location>
        <begin position="21"/>
        <end position="47"/>
    </location>
</feature>
<comment type="caution">
    <text evidence="3">The sequence shown here is derived from an EMBL/GenBank/DDBJ whole genome shotgun (WGS) entry which is preliminary data.</text>
</comment>
<evidence type="ECO:0008006" key="5">
    <source>
        <dbReference type="Google" id="ProtNLM"/>
    </source>
</evidence>
<dbReference type="Proteomes" id="UP001183619">
    <property type="component" value="Unassembled WGS sequence"/>
</dbReference>
<evidence type="ECO:0000313" key="3">
    <source>
        <dbReference type="EMBL" id="MDR7356108.1"/>
    </source>
</evidence>
<feature type="compositionally biased region" description="Polar residues" evidence="1">
    <location>
        <begin position="23"/>
        <end position="35"/>
    </location>
</feature>
<feature type="signal peptide" evidence="2">
    <location>
        <begin position="1"/>
        <end position="22"/>
    </location>
</feature>
<feature type="chain" id="PRO_5046117705" description="DUF3558 domain-containing protein" evidence="2">
    <location>
        <begin position="23"/>
        <end position="210"/>
    </location>
</feature>